<sequence>MGDVPNPIQVQKSLSGVDYPVGKDRLVEHAKREGADQRVMDALRRLPDRVYNGPNAVSEEIGKLD</sequence>
<comment type="caution">
    <text evidence="1">The sequence shown here is derived from an EMBL/GenBank/DDBJ whole genome shotgun (WGS) entry which is preliminary data.</text>
</comment>
<proteinExistence type="predicted"/>
<dbReference type="Proteomes" id="UP000265768">
    <property type="component" value="Unassembled WGS sequence"/>
</dbReference>
<name>A0A3A4B075_9ACTN</name>
<reference evidence="1 2" key="1">
    <citation type="submission" date="2018-09" db="EMBL/GenBank/DDBJ databases">
        <title>YIM 75507 draft genome.</title>
        <authorList>
            <person name="Tang S."/>
            <person name="Feng Y."/>
        </authorList>
    </citation>
    <scope>NUCLEOTIDE SEQUENCE [LARGE SCALE GENOMIC DNA]</scope>
    <source>
        <strain evidence="1 2">YIM 75507</strain>
    </source>
</reference>
<keyword evidence="2" id="KW-1185">Reference proteome</keyword>
<dbReference type="AlphaFoldDB" id="A0A3A4B075"/>
<dbReference type="OrthoDB" id="6161020at2"/>
<organism evidence="1 2">
    <name type="scientific">Bailinhaonella thermotolerans</name>
    <dbReference type="NCBI Taxonomy" id="1070861"/>
    <lineage>
        <taxon>Bacteria</taxon>
        <taxon>Bacillati</taxon>
        <taxon>Actinomycetota</taxon>
        <taxon>Actinomycetes</taxon>
        <taxon>Streptosporangiales</taxon>
        <taxon>Streptosporangiaceae</taxon>
        <taxon>Bailinhaonella</taxon>
    </lineage>
</organism>
<gene>
    <name evidence="1" type="ORF">D5H75_04685</name>
</gene>
<protein>
    <submittedName>
        <fullName evidence="1">DUF2795 domain-containing protein</fullName>
    </submittedName>
</protein>
<evidence type="ECO:0000313" key="2">
    <source>
        <dbReference type="Proteomes" id="UP000265768"/>
    </source>
</evidence>
<dbReference type="InterPro" id="IPR021527">
    <property type="entry name" value="DUF2795"/>
</dbReference>
<dbReference type="RefSeq" id="WP_119925031.1">
    <property type="nucleotide sequence ID" value="NZ_QZEY01000001.1"/>
</dbReference>
<evidence type="ECO:0000313" key="1">
    <source>
        <dbReference type="EMBL" id="RJL36057.1"/>
    </source>
</evidence>
<dbReference type="Pfam" id="PF11387">
    <property type="entry name" value="DUF2795"/>
    <property type="match status" value="1"/>
</dbReference>
<dbReference type="EMBL" id="QZEY01000001">
    <property type="protein sequence ID" value="RJL36057.1"/>
    <property type="molecule type" value="Genomic_DNA"/>
</dbReference>
<accession>A0A3A4B075</accession>